<dbReference type="Pfam" id="PF07525">
    <property type="entry name" value="SOCS_box"/>
    <property type="match status" value="1"/>
</dbReference>
<dbReference type="GO" id="GO:0005942">
    <property type="term" value="C:phosphatidylinositol 3-kinase complex"/>
    <property type="evidence" value="ECO:0007669"/>
    <property type="project" value="TreeGrafter"/>
</dbReference>
<comment type="pathway">
    <text evidence="1">Protein modification; protein ubiquitination.</text>
</comment>
<dbReference type="FunFam" id="3.30.505.10:FF:000028">
    <property type="entry name" value="Suppressor of cytokine signaling 5"/>
    <property type="match status" value="1"/>
</dbReference>
<evidence type="ECO:0000256" key="4">
    <source>
        <dbReference type="ARBA" id="ARBA00022786"/>
    </source>
</evidence>
<feature type="compositionally biased region" description="Low complexity" evidence="7">
    <location>
        <begin position="10"/>
        <end position="36"/>
    </location>
</feature>
<evidence type="ECO:0000256" key="3">
    <source>
        <dbReference type="ARBA" id="ARBA00022700"/>
    </source>
</evidence>
<protein>
    <submittedName>
        <fullName evidence="10">Putative suppressor of cytokine signaling 5</fullName>
    </submittedName>
</protein>
<keyword evidence="2" id="KW-0341">Growth regulation</keyword>
<evidence type="ECO:0000256" key="2">
    <source>
        <dbReference type="ARBA" id="ARBA00022604"/>
    </source>
</evidence>
<dbReference type="SMART" id="SM00253">
    <property type="entry name" value="SOCS"/>
    <property type="match status" value="1"/>
</dbReference>
<keyword evidence="3" id="KW-0734">Signal transduction inhibitor</keyword>
<evidence type="ECO:0000259" key="9">
    <source>
        <dbReference type="PROSITE" id="PS50225"/>
    </source>
</evidence>
<keyword evidence="5 6" id="KW-0727">SH2 domain</keyword>
<dbReference type="GO" id="GO:0046854">
    <property type="term" value="P:phosphatidylinositol phosphate biosynthetic process"/>
    <property type="evidence" value="ECO:0007669"/>
    <property type="project" value="TreeGrafter"/>
</dbReference>
<feature type="region of interest" description="Disordered" evidence="7">
    <location>
        <begin position="1"/>
        <end position="65"/>
    </location>
</feature>
<dbReference type="EMBL" id="GGFJ01005499">
    <property type="protein sequence ID" value="MBW54640.1"/>
    <property type="molecule type" value="Transcribed_RNA"/>
</dbReference>
<evidence type="ECO:0000256" key="7">
    <source>
        <dbReference type="SAM" id="MobiDB-lite"/>
    </source>
</evidence>
<evidence type="ECO:0000256" key="6">
    <source>
        <dbReference type="PROSITE-ProRule" id="PRU00191"/>
    </source>
</evidence>
<dbReference type="InterPro" id="IPR001496">
    <property type="entry name" value="SOCS_box"/>
</dbReference>
<accession>A0A2M4BNI8</accession>
<feature type="domain" description="SH2" evidence="8">
    <location>
        <begin position="279"/>
        <end position="374"/>
    </location>
</feature>
<evidence type="ECO:0000256" key="1">
    <source>
        <dbReference type="ARBA" id="ARBA00004906"/>
    </source>
</evidence>
<dbReference type="InterPro" id="IPR000980">
    <property type="entry name" value="SH2"/>
</dbReference>
<dbReference type="PROSITE" id="PS50225">
    <property type="entry name" value="SOCS"/>
    <property type="match status" value="1"/>
</dbReference>
<dbReference type="GO" id="GO:0035556">
    <property type="term" value="P:intracellular signal transduction"/>
    <property type="evidence" value="ECO:0007669"/>
    <property type="project" value="InterPro"/>
</dbReference>
<dbReference type="InterPro" id="IPR036860">
    <property type="entry name" value="SH2_dom_sf"/>
</dbReference>
<dbReference type="AlphaFoldDB" id="A0A2M4BNI8"/>
<reference evidence="10" key="1">
    <citation type="submission" date="2018-01" db="EMBL/GenBank/DDBJ databases">
        <title>An insight into the sialome of Amazonian anophelines.</title>
        <authorList>
            <person name="Ribeiro J.M."/>
            <person name="Scarpassa V."/>
            <person name="Calvo E."/>
        </authorList>
    </citation>
    <scope>NUCLEOTIDE SEQUENCE</scope>
    <source>
        <tissue evidence="10">Salivary glands</tissue>
    </source>
</reference>
<dbReference type="SMART" id="SM00969">
    <property type="entry name" value="SOCS_box"/>
    <property type="match status" value="1"/>
</dbReference>
<evidence type="ECO:0000256" key="5">
    <source>
        <dbReference type="ARBA" id="ARBA00022999"/>
    </source>
</evidence>
<dbReference type="InterPro" id="IPR036036">
    <property type="entry name" value="SOCS_box-like_dom_sf"/>
</dbReference>
<dbReference type="GO" id="GO:0009968">
    <property type="term" value="P:negative regulation of signal transduction"/>
    <property type="evidence" value="ECO:0007669"/>
    <property type="project" value="UniProtKB-KW"/>
</dbReference>
<dbReference type="GO" id="GO:0046935">
    <property type="term" value="F:1-phosphatidylinositol-3-kinase regulator activity"/>
    <property type="evidence" value="ECO:0007669"/>
    <property type="project" value="TreeGrafter"/>
</dbReference>
<dbReference type="Gene3D" id="3.30.505.10">
    <property type="entry name" value="SH2 domain"/>
    <property type="match status" value="1"/>
</dbReference>
<dbReference type="Pfam" id="PF00017">
    <property type="entry name" value="SH2"/>
    <property type="match status" value="1"/>
</dbReference>
<keyword evidence="4" id="KW-0833">Ubl conjugation pathway</keyword>
<dbReference type="SUPFAM" id="SSF158235">
    <property type="entry name" value="SOCS box-like"/>
    <property type="match status" value="1"/>
</dbReference>
<proteinExistence type="predicted"/>
<dbReference type="PANTHER" id="PTHR10155:SF0">
    <property type="entry name" value="SUPPRESSOR OF CYTOKINE SIGNALING AT 36E, ISOFORM D"/>
    <property type="match status" value="1"/>
</dbReference>
<dbReference type="PANTHER" id="PTHR10155">
    <property type="entry name" value="PHOSPHATIDYLINOSITOL 3-KINASE REGULATORY SUBUNIT"/>
    <property type="match status" value="1"/>
</dbReference>
<feature type="compositionally biased region" description="Polar residues" evidence="7">
    <location>
        <begin position="38"/>
        <end position="52"/>
    </location>
</feature>
<dbReference type="SMART" id="SM00252">
    <property type="entry name" value="SH2"/>
    <property type="match status" value="1"/>
</dbReference>
<evidence type="ECO:0000259" key="8">
    <source>
        <dbReference type="PROSITE" id="PS50001"/>
    </source>
</evidence>
<evidence type="ECO:0000313" key="10">
    <source>
        <dbReference type="EMBL" id="MBW54640.1"/>
    </source>
</evidence>
<name>A0A2M4BNI8_9DIPT</name>
<feature type="domain" description="SOCS box" evidence="9">
    <location>
        <begin position="369"/>
        <end position="418"/>
    </location>
</feature>
<sequence length="434" mass="47259">MSESPPPPATAAAAIAPQPQQQQQQLALSSSRLAASVGSGSSISNMTATTATPILRPTSGGTMTTTSAHLRPIATLPSGGVAAGVSGIMARNHEHHHHARFFFPVSTAGAAAAAVPPQPVDGLRHHHHHHHHARGEPLILVSTPAGVFDLASDDFSLEDCDERARIQRELEIREGVDAPPNFHPRRLMSGGSITSASAANHPIAFLCTRDLLQRSLLLANNFFHPDDSLAGVGAGGAGAAAAALGLPGAVGGLHSRIHSQVDFIHCLVPDLQKITSCSFYWGKMDRYEAERLLEGKPEGTFLLRDSAQEEFLFSVSFRKYNRSLHARIEQFNHKFSFDSRDPGVYTASTVTGLLEHYKDPSCVMFFEPMLTFPLNRNFSFSLQQLCRAAIVSNTTYDGINELSLPKSLKAYLKEYHYRQRVRLRPLDDNLYSNT</sequence>
<dbReference type="SUPFAM" id="SSF55550">
    <property type="entry name" value="SH2 domain"/>
    <property type="match status" value="1"/>
</dbReference>
<dbReference type="PROSITE" id="PS50001">
    <property type="entry name" value="SH2"/>
    <property type="match status" value="1"/>
</dbReference>
<organism evidence="10">
    <name type="scientific">Anopheles marajoara</name>
    <dbReference type="NCBI Taxonomy" id="58244"/>
    <lineage>
        <taxon>Eukaryota</taxon>
        <taxon>Metazoa</taxon>
        <taxon>Ecdysozoa</taxon>
        <taxon>Arthropoda</taxon>
        <taxon>Hexapoda</taxon>
        <taxon>Insecta</taxon>
        <taxon>Pterygota</taxon>
        <taxon>Neoptera</taxon>
        <taxon>Endopterygota</taxon>
        <taxon>Diptera</taxon>
        <taxon>Nematocera</taxon>
        <taxon>Culicoidea</taxon>
        <taxon>Culicidae</taxon>
        <taxon>Anophelinae</taxon>
        <taxon>Anopheles</taxon>
    </lineage>
</organism>